<organism evidence="1 2">
    <name type="scientific">Vreelandella songnenensis</name>
    <dbReference type="NCBI Taxonomy" id="1176243"/>
    <lineage>
        <taxon>Bacteria</taxon>
        <taxon>Pseudomonadati</taxon>
        <taxon>Pseudomonadota</taxon>
        <taxon>Gammaproteobacteria</taxon>
        <taxon>Oceanospirillales</taxon>
        <taxon>Halomonadaceae</taxon>
        <taxon>Vreelandella</taxon>
    </lineage>
</organism>
<reference evidence="1 2" key="1">
    <citation type="submission" date="2018-03" db="EMBL/GenBank/DDBJ databases">
        <title>Genomic Encyclopedia of Type Strains, Phase III (KMG-III): the genomes of soil and plant-associated and newly described type strains.</title>
        <authorList>
            <person name="Whitman W."/>
        </authorList>
    </citation>
    <scope>NUCLEOTIDE SEQUENCE [LARGE SCALE GENOMIC DNA]</scope>
    <source>
        <strain evidence="1 2">CGMCC 1.12152</strain>
    </source>
</reference>
<proteinExistence type="predicted"/>
<gene>
    <name evidence="1" type="ORF">B0H98_101905</name>
</gene>
<dbReference type="Proteomes" id="UP000237647">
    <property type="component" value="Unassembled WGS sequence"/>
</dbReference>
<name>A0A2T0V9S1_9GAMM</name>
<dbReference type="InterPro" id="IPR010710">
    <property type="entry name" value="DUF1289"/>
</dbReference>
<keyword evidence="2" id="KW-1185">Reference proteome</keyword>
<evidence type="ECO:0000313" key="1">
    <source>
        <dbReference type="EMBL" id="PRY66903.1"/>
    </source>
</evidence>
<evidence type="ECO:0000313" key="2">
    <source>
        <dbReference type="Proteomes" id="UP000237647"/>
    </source>
</evidence>
<protein>
    <submittedName>
        <fullName evidence="1">Uncharacterized protein DUF1289</fullName>
    </submittedName>
</protein>
<dbReference type="PANTHER" id="PTHR35175:SF2">
    <property type="entry name" value="DUF1289 DOMAIN-CONTAINING PROTEIN"/>
    <property type="match status" value="1"/>
</dbReference>
<comment type="caution">
    <text evidence="1">The sequence shown here is derived from an EMBL/GenBank/DDBJ whole genome shotgun (WGS) entry which is preliminary data.</text>
</comment>
<dbReference type="Pfam" id="PF06945">
    <property type="entry name" value="DUF1289"/>
    <property type="match status" value="1"/>
</dbReference>
<dbReference type="AlphaFoldDB" id="A0A2T0V9S1"/>
<dbReference type="EMBL" id="PVTK01000001">
    <property type="protein sequence ID" value="PRY66903.1"/>
    <property type="molecule type" value="Genomic_DNA"/>
</dbReference>
<dbReference type="PANTHER" id="PTHR35175">
    <property type="entry name" value="DUF1289 DOMAIN-CONTAINING PROTEIN"/>
    <property type="match status" value="1"/>
</dbReference>
<sequence>MAKTVESPCISVCKLKGELCTGCGRSIEEIRRWTSMKRPEKLSALKRAEQRRKKFNK</sequence>
<accession>A0A2T0V9S1</accession>
<dbReference type="OrthoDB" id="8911262at2"/>
<dbReference type="RefSeq" id="WP_106373835.1">
    <property type="nucleotide sequence ID" value="NZ_PVTK01000001.1"/>
</dbReference>